<sequence length="41" mass="4943">MLLLREDQTQIRLELYDPGLFYPENLENRALVRQRTGNTHQ</sequence>
<organism evidence="1">
    <name type="scientific">marine metagenome</name>
    <dbReference type="NCBI Taxonomy" id="408172"/>
    <lineage>
        <taxon>unclassified sequences</taxon>
        <taxon>metagenomes</taxon>
        <taxon>ecological metagenomes</taxon>
    </lineage>
</organism>
<reference evidence="1" key="1">
    <citation type="submission" date="2018-05" db="EMBL/GenBank/DDBJ databases">
        <authorList>
            <person name="Lanie J.A."/>
            <person name="Ng W.-L."/>
            <person name="Kazmierczak K.M."/>
            <person name="Andrzejewski T.M."/>
            <person name="Davidsen T.M."/>
            <person name="Wayne K.J."/>
            <person name="Tettelin H."/>
            <person name="Glass J.I."/>
            <person name="Rusch D."/>
            <person name="Podicherti R."/>
            <person name="Tsui H.-C.T."/>
            <person name="Winkler M.E."/>
        </authorList>
    </citation>
    <scope>NUCLEOTIDE SEQUENCE</scope>
</reference>
<accession>A0A381XJ47</accession>
<gene>
    <name evidence="1" type="ORF">METZ01_LOCUS117648</name>
</gene>
<evidence type="ECO:0000313" key="1">
    <source>
        <dbReference type="EMBL" id="SVA64794.1"/>
    </source>
</evidence>
<dbReference type="AlphaFoldDB" id="A0A381XJ47"/>
<proteinExistence type="predicted"/>
<protein>
    <submittedName>
        <fullName evidence="1">Uncharacterized protein</fullName>
    </submittedName>
</protein>
<dbReference type="EMBL" id="UINC01015375">
    <property type="protein sequence ID" value="SVA64794.1"/>
    <property type="molecule type" value="Genomic_DNA"/>
</dbReference>
<name>A0A381XJ47_9ZZZZ</name>